<dbReference type="InterPro" id="IPR003594">
    <property type="entry name" value="HATPase_dom"/>
</dbReference>
<dbReference type="PANTHER" id="PTHR43065">
    <property type="entry name" value="SENSOR HISTIDINE KINASE"/>
    <property type="match status" value="1"/>
</dbReference>
<dbReference type="Gene3D" id="3.30.565.10">
    <property type="entry name" value="Histidine kinase-like ATPase, C-terminal domain"/>
    <property type="match status" value="1"/>
</dbReference>
<keyword evidence="12" id="KW-0812">Transmembrane</keyword>
<feature type="transmembrane region" description="Helical" evidence="12">
    <location>
        <begin position="129"/>
        <end position="145"/>
    </location>
</feature>
<dbReference type="EMBL" id="PVNK01000089">
    <property type="protein sequence ID" value="PRQ03382.1"/>
    <property type="molecule type" value="Genomic_DNA"/>
</dbReference>
<dbReference type="InterPro" id="IPR001789">
    <property type="entry name" value="Sig_transdc_resp-reg_receiver"/>
</dbReference>
<evidence type="ECO:0000256" key="11">
    <source>
        <dbReference type="SAM" id="MobiDB-lite"/>
    </source>
</evidence>
<dbReference type="Proteomes" id="UP000237968">
    <property type="component" value="Unassembled WGS sequence"/>
</dbReference>
<keyword evidence="4 15" id="KW-0808">Transferase</keyword>
<dbReference type="SUPFAM" id="SSF55874">
    <property type="entry name" value="ATPase domain of HSP90 chaperone/DNA topoisomerase II/histidine kinase"/>
    <property type="match status" value="1"/>
</dbReference>
<feature type="domain" description="Histidine kinase" evidence="13">
    <location>
        <begin position="217"/>
        <end position="436"/>
    </location>
</feature>
<feature type="domain" description="Response regulatory" evidence="14">
    <location>
        <begin position="481"/>
        <end position="597"/>
    </location>
</feature>
<evidence type="ECO:0000313" key="16">
    <source>
        <dbReference type="Proteomes" id="UP000237968"/>
    </source>
</evidence>
<evidence type="ECO:0000256" key="10">
    <source>
        <dbReference type="SAM" id="Coils"/>
    </source>
</evidence>
<feature type="transmembrane region" description="Helical" evidence="12">
    <location>
        <begin position="24"/>
        <end position="44"/>
    </location>
</feature>
<feature type="transmembrane region" description="Helical" evidence="12">
    <location>
        <begin position="106"/>
        <end position="124"/>
    </location>
</feature>
<feature type="coiled-coil region" evidence="10">
    <location>
        <begin position="181"/>
        <end position="208"/>
    </location>
</feature>
<keyword evidence="7" id="KW-0067">ATP-binding</keyword>
<dbReference type="SUPFAM" id="SSF47384">
    <property type="entry name" value="Homodimeric domain of signal transducing histidine kinase"/>
    <property type="match status" value="1"/>
</dbReference>
<dbReference type="RefSeq" id="WP_106391103.1">
    <property type="nucleotide sequence ID" value="NZ_PVNK01000089.1"/>
</dbReference>
<dbReference type="OrthoDB" id="5487437at2"/>
<dbReference type="InterPro" id="IPR011006">
    <property type="entry name" value="CheY-like_superfamily"/>
</dbReference>
<dbReference type="Gene3D" id="3.40.50.2300">
    <property type="match status" value="1"/>
</dbReference>
<evidence type="ECO:0000256" key="8">
    <source>
        <dbReference type="ARBA" id="ARBA00023012"/>
    </source>
</evidence>
<dbReference type="InterPro" id="IPR005467">
    <property type="entry name" value="His_kinase_dom"/>
</dbReference>
<evidence type="ECO:0000256" key="7">
    <source>
        <dbReference type="ARBA" id="ARBA00022840"/>
    </source>
</evidence>
<name>A0A2S9YEB5_9BACT</name>
<evidence type="ECO:0000256" key="6">
    <source>
        <dbReference type="ARBA" id="ARBA00022777"/>
    </source>
</evidence>
<feature type="modified residue" description="4-aspartylphosphate" evidence="9">
    <location>
        <position position="532"/>
    </location>
</feature>
<dbReference type="SMART" id="SM00387">
    <property type="entry name" value="HATPase_c"/>
    <property type="match status" value="1"/>
</dbReference>
<dbReference type="PROSITE" id="PS50109">
    <property type="entry name" value="HIS_KIN"/>
    <property type="match status" value="1"/>
</dbReference>
<feature type="transmembrane region" description="Helical" evidence="12">
    <location>
        <begin position="56"/>
        <end position="73"/>
    </location>
</feature>
<evidence type="ECO:0000256" key="4">
    <source>
        <dbReference type="ARBA" id="ARBA00022679"/>
    </source>
</evidence>
<dbReference type="AlphaFoldDB" id="A0A2S9YEB5"/>
<keyword evidence="12" id="KW-0472">Membrane</keyword>
<evidence type="ECO:0000256" key="3">
    <source>
        <dbReference type="ARBA" id="ARBA00022553"/>
    </source>
</evidence>
<comment type="catalytic activity">
    <reaction evidence="1">
        <text>ATP + protein L-histidine = ADP + protein N-phospho-L-histidine.</text>
        <dbReference type="EC" id="2.7.13.3"/>
    </reaction>
</comment>
<feature type="transmembrane region" description="Helical" evidence="12">
    <location>
        <begin position="80"/>
        <end position="100"/>
    </location>
</feature>
<evidence type="ECO:0000256" key="1">
    <source>
        <dbReference type="ARBA" id="ARBA00000085"/>
    </source>
</evidence>
<dbReference type="Pfam" id="PF00512">
    <property type="entry name" value="HisKA"/>
    <property type="match status" value="1"/>
</dbReference>
<keyword evidence="3 9" id="KW-0597">Phosphoprotein</keyword>
<organism evidence="15 16">
    <name type="scientific">Enhygromyxa salina</name>
    <dbReference type="NCBI Taxonomy" id="215803"/>
    <lineage>
        <taxon>Bacteria</taxon>
        <taxon>Pseudomonadati</taxon>
        <taxon>Myxococcota</taxon>
        <taxon>Polyangia</taxon>
        <taxon>Nannocystales</taxon>
        <taxon>Nannocystaceae</taxon>
        <taxon>Enhygromyxa</taxon>
    </lineage>
</organism>
<sequence length="621" mass="67043">MLSWTQWFVTDEVRALGPTATTRAMALVLACPVLIVVTVAPALAQLIDGQPTPIDPALGLSVCTMFVLGPLILRWTKSPTLAGAWTLFAALVATSFVVYMQQGLTSILMVWFLAIPATASFFLGARWSVVFSILSALCISGFWALESLPWPGYDPSLAHPEGDPFRWINLLAALVTISTLGMFWERAAERSQRERDELEAQARHSQKLQTVGKLAGGIAHDFNNILAAILGHASMLEAELPDSPAKRRVRAIVDSSQRAAMLVEQMLAYAGRARTHTGIIDLPQLVGEIVELLGPALGKNTELILDLDRPTPQLAGDPVQIQQVAMNLIMNASESLEGQRGRVWVRVAAIDHSGVELDRPASPEDFVMLEVRDEGCGIPPEQIATIFDPFYTTKPNGHGLGLAAVHGIVDSHGGDIEVESTVGRGTRVRVSLRCPDPETLASAEQDDAPRPRVRVPTTTNLAQLPGPKRSVTPRTRRGPGHVLIVDDEQMVRELAGEVLEGAGHRVLLASDGDDGLAVFEAHEPNIDLVILDRTMPGLDGLELLAEMRRRRPDIPAIISSGYAEDDGSRRLQALGIDAVLQKPWAPRDLVQLVSELAVSAQAAQSEPPPPPTPRASANSQS</sequence>
<dbReference type="CDD" id="cd00082">
    <property type="entry name" value="HisKA"/>
    <property type="match status" value="1"/>
</dbReference>
<dbReference type="SMART" id="SM00388">
    <property type="entry name" value="HisKA"/>
    <property type="match status" value="1"/>
</dbReference>
<evidence type="ECO:0000259" key="14">
    <source>
        <dbReference type="PROSITE" id="PS50110"/>
    </source>
</evidence>
<dbReference type="Pfam" id="PF02518">
    <property type="entry name" value="HATPase_c"/>
    <property type="match status" value="1"/>
</dbReference>
<dbReference type="InterPro" id="IPR036890">
    <property type="entry name" value="HATPase_C_sf"/>
</dbReference>
<dbReference type="EC" id="2.7.13.3" evidence="2"/>
<dbReference type="InterPro" id="IPR003661">
    <property type="entry name" value="HisK_dim/P_dom"/>
</dbReference>
<proteinExistence type="predicted"/>
<evidence type="ECO:0000256" key="9">
    <source>
        <dbReference type="PROSITE-ProRule" id="PRU00169"/>
    </source>
</evidence>
<dbReference type="Pfam" id="PF00072">
    <property type="entry name" value="Response_reg"/>
    <property type="match status" value="1"/>
</dbReference>
<dbReference type="PROSITE" id="PS50110">
    <property type="entry name" value="RESPONSE_REGULATORY"/>
    <property type="match status" value="1"/>
</dbReference>
<dbReference type="SUPFAM" id="SSF52172">
    <property type="entry name" value="CheY-like"/>
    <property type="match status" value="1"/>
</dbReference>
<accession>A0A2S9YEB5</accession>
<dbReference type="InterPro" id="IPR036097">
    <property type="entry name" value="HisK_dim/P_sf"/>
</dbReference>
<reference evidence="15 16" key="1">
    <citation type="submission" date="2018-03" db="EMBL/GenBank/DDBJ databases">
        <title>Draft Genome Sequences of the Obligatory Marine Myxobacteria Enhygromyxa salina SWB005.</title>
        <authorList>
            <person name="Poehlein A."/>
            <person name="Moghaddam J.A."/>
            <person name="Harms H."/>
            <person name="Alanjari M."/>
            <person name="Koenig G.M."/>
            <person name="Daniel R."/>
            <person name="Schaeberle T.F."/>
        </authorList>
    </citation>
    <scope>NUCLEOTIDE SEQUENCE [LARGE SCALE GENOMIC DNA]</scope>
    <source>
        <strain evidence="15 16">SWB005</strain>
    </source>
</reference>
<keyword evidence="12" id="KW-1133">Transmembrane helix</keyword>
<keyword evidence="6" id="KW-0418">Kinase</keyword>
<dbReference type="GO" id="GO:0000155">
    <property type="term" value="F:phosphorelay sensor kinase activity"/>
    <property type="evidence" value="ECO:0007669"/>
    <property type="project" value="InterPro"/>
</dbReference>
<evidence type="ECO:0000256" key="2">
    <source>
        <dbReference type="ARBA" id="ARBA00012438"/>
    </source>
</evidence>
<evidence type="ECO:0000256" key="5">
    <source>
        <dbReference type="ARBA" id="ARBA00022741"/>
    </source>
</evidence>
<evidence type="ECO:0000313" key="15">
    <source>
        <dbReference type="EMBL" id="PRQ03382.1"/>
    </source>
</evidence>
<keyword evidence="5" id="KW-0547">Nucleotide-binding</keyword>
<gene>
    <name evidence="15" type="primary">virA_3</name>
    <name evidence="15" type="ORF">ENSA5_16470</name>
</gene>
<keyword evidence="16" id="KW-1185">Reference proteome</keyword>
<dbReference type="PRINTS" id="PR00344">
    <property type="entry name" value="BCTRLSENSOR"/>
</dbReference>
<dbReference type="PANTHER" id="PTHR43065:SF46">
    <property type="entry name" value="C4-DICARBOXYLATE TRANSPORT SENSOR PROTEIN DCTB"/>
    <property type="match status" value="1"/>
</dbReference>
<dbReference type="Gene3D" id="1.10.287.130">
    <property type="match status" value="1"/>
</dbReference>
<evidence type="ECO:0000259" key="13">
    <source>
        <dbReference type="PROSITE" id="PS50109"/>
    </source>
</evidence>
<dbReference type="GO" id="GO:0005524">
    <property type="term" value="F:ATP binding"/>
    <property type="evidence" value="ECO:0007669"/>
    <property type="project" value="UniProtKB-KW"/>
</dbReference>
<keyword evidence="10" id="KW-0175">Coiled coil</keyword>
<comment type="caution">
    <text evidence="15">The sequence shown here is derived from an EMBL/GenBank/DDBJ whole genome shotgun (WGS) entry which is preliminary data.</text>
</comment>
<protein>
    <recommendedName>
        <fullName evidence="2">histidine kinase</fullName>
        <ecNumber evidence="2">2.7.13.3</ecNumber>
    </recommendedName>
</protein>
<keyword evidence="8" id="KW-0902">Two-component regulatory system</keyword>
<dbReference type="SMART" id="SM00448">
    <property type="entry name" value="REC"/>
    <property type="match status" value="1"/>
</dbReference>
<evidence type="ECO:0000256" key="12">
    <source>
        <dbReference type="SAM" id="Phobius"/>
    </source>
</evidence>
<dbReference type="InterPro" id="IPR004358">
    <property type="entry name" value="Sig_transdc_His_kin-like_C"/>
</dbReference>
<feature type="transmembrane region" description="Helical" evidence="12">
    <location>
        <begin position="165"/>
        <end position="184"/>
    </location>
</feature>
<feature type="region of interest" description="Disordered" evidence="11">
    <location>
        <begin position="598"/>
        <end position="621"/>
    </location>
</feature>